<sequence>MSRPWCQCSCRTLRASFSASFLRLVNSLCPLLKKGFESVSCLTSTWCCHVSKQSRVCRTAYPGSRVYGGELTAQVLSVVPLKRHLLVQCPYVRIFRGGRPWTTGAAGQWWALCPCCSSGSCRWQQTNRVSLWTCTCSLGGACAFHFNYIRGQPGQPICICADGIADVLAPFSFLPLASWLTRLQICFVCNWLAGAALPISRTYHVRVDCDQSDWHSLGQRKRGYVAH</sequence>
<dbReference type="EMBL" id="KZ678431">
    <property type="protein sequence ID" value="PSR87243.1"/>
    <property type="molecule type" value="Genomic_DNA"/>
</dbReference>
<feature type="chain" id="PRO_5015525107" evidence="1">
    <location>
        <begin position="28"/>
        <end position="227"/>
    </location>
</feature>
<name>A0A2T3A9I0_9PEZI</name>
<reference evidence="2 3" key="1">
    <citation type="journal article" date="2018" name="Mycol. Prog.">
        <title>Coniella lustricola, a new species from submerged detritus.</title>
        <authorList>
            <person name="Raudabaugh D.B."/>
            <person name="Iturriaga T."/>
            <person name="Carver A."/>
            <person name="Mondo S."/>
            <person name="Pangilinan J."/>
            <person name="Lipzen A."/>
            <person name="He G."/>
            <person name="Amirebrahimi M."/>
            <person name="Grigoriev I.V."/>
            <person name="Miller A.N."/>
        </authorList>
    </citation>
    <scope>NUCLEOTIDE SEQUENCE [LARGE SCALE GENOMIC DNA]</scope>
    <source>
        <strain evidence="2 3">B22-T-1</strain>
    </source>
</reference>
<dbReference type="AlphaFoldDB" id="A0A2T3A9I0"/>
<feature type="signal peptide" evidence="1">
    <location>
        <begin position="1"/>
        <end position="27"/>
    </location>
</feature>
<dbReference type="Proteomes" id="UP000241462">
    <property type="component" value="Unassembled WGS sequence"/>
</dbReference>
<evidence type="ECO:0000313" key="3">
    <source>
        <dbReference type="Proteomes" id="UP000241462"/>
    </source>
</evidence>
<evidence type="ECO:0000256" key="1">
    <source>
        <dbReference type="SAM" id="SignalP"/>
    </source>
</evidence>
<organism evidence="2 3">
    <name type="scientific">Coniella lustricola</name>
    <dbReference type="NCBI Taxonomy" id="2025994"/>
    <lineage>
        <taxon>Eukaryota</taxon>
        <taxon>Fungi</taxon>
        <taxon>Dikarya</taxon>
        <taxon>Ascomycota</taxon>
        <taxon>Pezizomycotina</taxon>
        <taxon>Sordariomycetes</taxon>
        <taxon>Sordariomycetidae</taxon>
        <taxon>Diaporthales</taxon>
        <taxon>Schizoparmaceae</taxon>
        <taxon>Coniella</taxon>
    </lineage>
</organism>
<evidence type="ECO:0000313" key="2">
    <source>
        <dbReference type="EMBL" id="PSR87243.1"/>
    </source>
</evidence>
<accession>A0A2T3A9I0</accession>
<keyword evidence="3" id="KW-1185">Reference proteome</keyword>
<dbReference type="InParanoid" id="A0A2T3A9I0"/>
<protein>
    <submittedName>
        <fullName evidence="2">Uncharacterized protein</fullName>
    </submittedName>
</protein>
<proteinExistence type="predicted"/>
<gene>
    <name evidence="2" type="ORF">BD289DRAFT_241054</name>
</gene>
<keyword evidence="1" id="KW-0732">Signal</keyword>